<proteinExistence type="predicted"/>
<comment type="caution">
    <text evidence="1">The sequence shown here is derived from an EMBL/GenBank/DDBJ whole genome shotgun (WGS) entry which is preliminary data.</text>
</comment>
<dbReference type="Proteomes" id="UP001500837">
    <property type="component" value="Unassembled WGS sequence"/>
</dbReference>
<dbReference type="Pfam" id="PF26484">
    <property type="entry name" value="WNWW"/>
    <property type="match status" value="1"/>
</dbReference>
<accession>A0AAV3S6L6</accession>
<gene>
    <name evidence="1" type="ORF">GCM10009066_07210</name>
</gene>
<name>A0AAV3S6L6_9EURY</name>
<protein>
    <submittedName>
        <fullName evidence="1">Uncharacterized protein</fullName>
    </submittedName>
</protein>
<dbReference type="InterPro" id="IPR058716">
    <property type="entry name" value="WNWW_dom-containing"/>
</dbReference>
<reference evidence="1 2" key="1">
    <citation type="journal article" date="2019" name="Int. J. Syst. Evol. Microbiol.">
        <title>The Global Catalogue of Microorganisms (GCM) 10K type strain sequencing project: providing services to taxonomists for standard genome sequencing and annotation.</title>
        <authorList>
            <consortium name="The Broad Institute Genomics Platform"/>
            <consortium name="The Broad Institute Genome Sequencing Center for Infectious Disease"/>
            <person name="Wu L."/>
            <person name="Ma J."/>
        </authorList>
    </citation>
    <scope>NUCLEOTIDE SEQUENCE [LARGE SCALE GENOMIC DNA]</scope>
    <source>
        <strain evidence="1 2">JCM 16330</strain>
    </source>
</reference>
<dbReference type="RefSeq" id="WP_211311604.1">
    <property type="nucleotide sequence ID" value="NZ_BAAABL010000033.1"/>
</dbReference>
<sequence>MREPAAFADALTVFSGSDAERAAVARLAADLAASGRYERDTGRELTPPEVVEHLGDAPAERVASRWNWWIGSLDLAYGEYAEFVVRRWRE</sequence>
<keyword evidence="2" id="KW-1185">Reference proteome</keyword>
<organism evidence="1 2">
    <name type="scientific">Halarchaeum salinum</name>
    <dbReference type="NCBI Taxonomy" id="489912"/>
    <lineage>
        <taxon>Archaea</taxon>
        <taxon>Methanobacteriati</taxon>
        <taxon>Methanobacteriota</taxon>
        <taxon>Stenosarchaea group</taxon>
        <taxon>Halobacteria</taxon>
        <taxon>Halobacteriales</taxon>
        <taxon>Halobacteriaceae</taxon>
    </lineage>
</organism>
<evidence type="ECO:0000313" key="1">
    <source>
        <dbReference type="EMBL" id="GAA0295276.1"/>
    </source>
</evidence>
<dbReference type="AlphaFoldDB" id="A0AAV3S6L6"/>
<evidence type="ECO:0000313" key="2">
    <source>
        <dbReference type="Proteomes" id="UP001500837"/>
    </source>
</evidence>
<dbReference type="EMBL" id="BAAABL010000033">
    <property type="protein sequence ID" value="GAA0295276.1"/>
    <property type="molecule type" value="Genomic_DNA"/>
</dbReference>